<gene>
    <name evidence="1" type="ORF">EVAR_80564_1</name>
</gene>
<dbReference type="AlphaFoldDB" id="A0A4C1TNF2"/>
<dbReference type="Proteomes" id="UP000299102">
    <property type="component" value="Unassembled WGS sequence"/>
</dbReference>
<proteinExistence type="predicted"/>
<evidence type="ECO:0000313" key="2">
    <source>
        <dbReference type="Proteomes" id="UP000299102"/>
    </source>
</evidence>
<sequence length="83" mass="9230">MGGVDKKDQMLASYPVERKRGYPFFITGDQSVGSGLGLIPKSIDTKYEGTFMLFIYVQAGAVEDIYNTIRAYHVSESTEQLSL</sequence>
<evidence type="ECO:0000313" key="1">
    <source>
        <dbReference type="EMBL" id="GBP15390.1"/>
    </source>
</evidence>
<comment type="caution">
    <text evidence="1">The sequence shown here is derived from an EMBL/GenBank/DDBJ whole genome shotgun (WGS) entry which is preliminary data.</text>
</comment>
<reference evidence="1 2" key="1">
    <citation type="journal article" date="2019" name="Commun. Biol.">
        <title>The bagworm genome reveals a unique fibroin gene that provides high tensile strength.</title>
        <authorList>
            <person name="Kono N."/>
            <person name="Nakamura H."/>
            <person name="Ohtoshi R."/>
            <person name="Tomita M."/>
            <person name="Numata K."/>
            <person name="Arakawa K."/>
        </authorList>
    </citation>
    <scope>NUCLEOTIDE SEQUENCE [LARGE SCALE GENOMIC DNA]</scope>
</reference>
<accession>A0A4C1TNF2</accession>
<dbReference type="EMBL" id="BGZK01000071">
    <property type="protein sequence ID" value="GBP15390.1"/>
    <property type="molecule type" value="Genomic_DNA"/>
</dbReference>
<dbReference type="OrthoDB" id="7491393at2759"/>
<keyword evidence="2" id="KW-1185">Reference proteome</keyword>
<organism evidence="1 2">
    <name type="scientific">Eumeta variegata</name>
    <name type="common">Bagworm moth</name>
    <name type="synonym">Eumeta japonica</name>
    <dbReference type="NCBI Taxonomy" id="151549"/>
    <lineage>
        <taxon>Eukaryota</taxon>
        <taxon>Metazoa</taxon>
        <taxon>Ecdysozoa</taxon>
        <taxon>Arthropoda</taxon>
        <taxon>Hexapoda</taxon>
        <taxon>Insecta</taxon>
        <taxon>Pterygota</taxon>
        <taxon>Neoptera</taxon>
        <taxon>Endopterygota</taxon>
        <taxon>Lepidoptera</taxon>
        <taxon>Glossata</taxon>
        <taxon>Ditrysia</taxon>
        <taxon>Tineoidea</taxon>
        <taxon>Psychidae</taxon>
        <taxon>Oiketicinae</taxon>
        <taxon>Eumeta</taxon>
    </lineage>
</organism>
<protein>
    <submittedName>
        <fullName evidence="1">Uncharacterized protein</fullName>
    </submittedName>
</protein>
<name>A0A4C1TNF2_EUMVA</name>